<keyword evidence="4 6" id="KW-1133">Transmembrane helix</keyword>
<evidence type="ECO:0000256" key="3">
    <source>
        <dbReference type="ARBA" id="ARBA00022692"/>
    </source>
</evidence>
<evidence type="ECO:0000256" key="7">
    <source>
        <dbReference type="SAM" id="MobiDB-lite"/>
    </source>
</evidence>
<keyword evidence="10" id="KW-1185">Reference proteome</keyword>
<evidence type="ECO:0000256" key="1">
    <source>
        <dbReference type="ARBA" id="ARBA00004141"/>
    </source>
</evidence>
<sequence>RYMALKTWKPFLTVISLQFGYAGLSIIAKFALDRGMSPHVLAAYRHIVATIFIAPFAFFLDRKVRPKMTLPIFFKIALLGLLEPTIDQNLYYTGMKYTSATFTAAMTNVLPAFAFLMAWIFRLEKVNIRKVHSQAKILGTVVTVGGAMLMTVVKGPLVPLPWANPNDNHQDSSNPGVTPDLTKGALLIAIGCICWAGFVNLQAITIKSYPVELSLTAYICLMGSIESTIVALFIERGNPSAWAIQLDSKLLAAVYGGVICSGVGYYVQGVIMKTRGPVFVTAFNPLSMVIVAILGSIILAEVMYLGRILGAIVIVLGLYSVLWGKSKDEPSNSFSDMDIEFPRSTPQVVTFSLKSNTETDTMDASVVTSRHNTNESV</sequence>
<feature type="transmembrane region" description="Helical" evidence="6">
    <location>
        <begin position="184"/>
        <end position="203"/>
    </location>
</feature>
<feature type="transmembrane region" description="Helical" evidence="6">
    <location>
        <begin position="215"/>
        <end position="234"/>
    </location>
</feature>
<evidence type="ECO:0000256" key="2">
    <source>
        <dbReference type="ARBA" id="ARBA00007635"/>
    </source>
</evidence>
<evidence type="ECO:0000256" key="4">
    <source>
        <dbReference type="ARBA" id="ARBA00022989"/>
    </source>
</evidence>
<dbReference type="InterPro" id="IPR030184">
    <property type="entry name" value="WAT1-related"/>
</dbReference>
<dbReference type="Proteomes" id="UP000824890">
    <property type="component" value="Unassembled WGS sequence"/>
</dbReference>
<organism evidence="9 10">
    <name type="scientific">Brassica napus</name>
    <name type="common">Rape</name>
    <dbReference type="NCBI Taxonomy" id="3708"/>
    <lineage>
        <taxon>Eukaryota</taxon>
        <taxon>Viridiplantae</taxon>
        <taxon>Streptophyta</taxon>
        <taxon>Embryophyta</taxon>
        <taxon>Tracheophyta</taxon>
        <taxon>Spermatophyta</taxon>
        <taxon>Magnoliopsida</taxon>
        <taxon>eudicotyledons</taxon>
        <taxon>Gunneridae</taxon>
        <taxon>Pentapetalae</taxon>
        <taxon>rosids</taxon>
        <taxon>malvids</taxon>
        <taxon>Brassicales</taxon>
        <taxon>Brassicaceae</taxon>
        <taxon>Brassiceae</taxon>
        <taxon>Brassica</taxon>
    </lineage>
</organism>
<feature type="region of interest" description="Disordered" evidence="7">
    <location>
        <begin position="358"/>
        <end position="377"/>
    </location>
</feature>
<evidence type="ECO:0000256" key="5">
    <source>
        <dbReference type="ARBA" id="ARBA00023136"/>
    </source>
</evidence>
<dbReference type="PANTHER" id="PTHR31218">
    <property type="entry name" value="WAT1-RELATED PROTEIN"/>
    <property type="match status" value="1"/>
</dbReference>
<name>A0ABQ8A3J9_BRANA</name>
<evidence type="ECO:0000256" key="6">
    <source>
        <dbReference type="RuleBase" id="RU363077"/>
    </source>
</evidence>
<evidence type="ECO:0000313" key="10">
    <source>
        <dbReference type="Proteomes" id="UP000824890"/>
    </source>
</evidence>
<evidence type="ECO:0000259" key="8">
    <source>
        <dbReference type="Pfam" id="PF00892"/>
    </source>
</evidence>
<feature type="compositionally biased region" description="Polar residues" evidence="7">
    <location>
        <begin position="366"/>
        <end position="377"/>
    </location>
</feature>
<comment type="subcellular location">
    <subcellularLocation>
        <location evidence="1 6">Membrane</location>
        <topology evidence="1 6">Multi-pass membrane protein</topology>
    </subcellularLocation>
</comment>
<dbReference type="InterPro" id="IPR037185">
    <property type="entry name" value="EmrE-like"/>
</dbReference>
<dbReference type="SUPFAM" id="SSF103481">
    <property type="entry name" value="Multidrug resistance efflux transporter EmrE"/>
    <property type="match status" value="2"/>
</dbReference>
<keyword evidence="3 6" id="KW-0812">Transmembrane</keyword>
<keyword evidence="5 6" id="KW-0472">Membrane</keyword>
<feature type="transmembrane region" description="Helical" evidence="6">
    <location>
        <begin position="135"/>
        <end position="153"/>
    </location>
</feature>
<feature type="transmembrane region" description="Helical" evidence="6">
    <location>
        <begin position="43"/>
        <end position="60"/>
    </location>
</feature>
<dbReference type="EMBL" id="JAGKQM010000014">
    <property type="protein sequence ID" value="KAH0887102.1"/>
    <property type="molecule type" value="Genomic_DNA"/>
</dbReference>
<feature type="non-terminal residue" evidence="9">
    <location>
        <position position="1"/>
    </location>
</feature>
<feature type="transmembrane region" description="Helical" evidence="6">
    <location>
        <begin position="12"/>
        <end position="31"/>
    </location>
</feature>
<comment type="similarity">
    <text evidence="2 6">Belongs to the drug/metabolite transporter (DMT) superfamily. Plant drug/metabolite exporter (P-DME) (TC 2.A.7.4) family.</text>
</comment>
<dbReference type="Pfam" id="PF00892">
    <property type="entry name" value="EamA"/>
    <property type="match status" value="2"/>
</dbReference>
<feature type="domain" description="EamA" evidence="8">
    <location>
        <begin position="183"/>
        <end position="322"/>
    </location>
</feature>
<gene>
    <name evidence="9" type="ORF">HID58_063198</name>
</gene>
<feature type="transmembrane region" description="Helical" evidence="6">
    <location>
        <begin position="104"/>
        <end position="123"/>
    </location>
</feature>
<feature type="transmembrane region" description="Helical" evidence="6">
    <location>
        <begin position="250"/>
        <end position="267"/>
    </location>
</feature>
<dbReference type="InterPro" id="IPR000620">
    <property type="entry name" value="EamA_dom"/>
</dbReference>
<protein>
    <recommendedName>
        <fullName evidence="6">WAT1-related protein</fullName>
    </recommendedName>
</protein>
<proteinExistence type="inferred from homology"/>
<evidence type="ECO:0000313" key="9">
    <source>
        <dbReference type="EMBL" id="KAH0887102.1"/>
    </source>
</evidence>
<feature type="transmembrane region" description="Helical" evidence="6">
    <location>
        <begin position="72"/>
        <end position="92"/>
    </location>
</feature>
<feature type="domain" description="EamA" evidence="8">
    <location>
        <begin position="12"/>
        <end position="151"/>
    </location>
</feature>
<accession>A0ABQ8A3J9</accession>
<comment type="caution">
    <text evidence="9">The sequence shown here is derived from an EMBL/GenBank/DDBJ whole genome shotgun (WGS) entry which is preliminary data.</text>
</comment>
<reference evidence="9 10" key="1">
    <citation type="submission" date="2021-05" db="EMBL/GenBank/DDBJ databases">
        <title>Genome Assembly of Synthetic Allotetraploid Brassica napus Reveals Homoeologous Exchanges between Subgenomes.</title>
        <authorList>
            <person name="Davis J.T."/>
        </authorList>
    </citation>
    <scope>NUCLEOTIDE SEQUENCE [LARGE SCALE GENOMIC DNA]</scope>
    <source>
        <strain evidence="10">cv. Da-Ae</strain>
        <tissue evidence="9">Seedling</tissue>
    </source>
</reference>
<feature type="transmembrane region" description="Helical" evidence="6">
    <location>
        <begin position="304"/>
        <end position="324"/>
    </location>
</feature>
<feature type="transmembrane region" description="Helical" evidence="6">
    <location>
        <begin position="279"/>
        <end position="298"/>
    </location>
</feature>